<dbReference type="AlphaFoldDB" id="A0A4R6U517"/>
<dbReference type="CDD" id="cd00732">
    <property type="entry name" value="CheW"/>
    <property type="match status" value="1"/>
</dbReference>
<dbReference type="RefSeq" id="WP_133580348.1">
    <property type="nucleotide sequence ID" value="NZ_SNYJ01000007.1"/>
</dbReference>
<dbReference type="SMART" id="SM00260">
    <property type="entry name" value="CheW"/>
    <property type="match status" value="1"/>
</dbReference>
<dbReference type="Pfam" id="PF01584">
    <property type="entry name" value="CheW"/>
    <property type="match status" value="1"/>
</dbReference>
<feature type="domain" description="CheW-like" evidence="1">
    <location>
        <begin position="9"/>
        <end position="149"/>
    </location>
</feature>
<dbReference type="SUPFAM" id="SSF50341">
    <property type="entry name" value="CheW-like"/>
    <property type="match status" value="1"/>
</dbReference>
<dbReference type="PANTHER" id="PTHR22617">
    <property type="entry name" value="CHEMOTAXIS SENSOR HISTIDINE KINASE-RELATED"/>
    <property type="match status" value="1"/>
</dbReference>
<evidence type="ECO:0000313" key="2">
    <source>
        <dbReference type="EMBL" id="TDQ39669.1"/>
    </source>
</evidence>
<dbReference type="GO" id="GO:0007165">
    <property type="term" value="P:signal transduction"/>
    <property type="evidence" value="ECO:0007669"/>
    <property type="project" value="InterPro"/>
</dbReference>
<keyword evidence="3" id="KW-1185">Reference proteome</keyword>
<dbReference type="GO" id="GO:0005829">
    <property type="term" value="C:cytosol"/>
    <property type="evidence" value="ECO:0007669"/>
    <property type="project" value="TreeGrafter"/>
</dbReference>
<comment type="caution">
    <text evidence="2">The sequence shown here is derived from an EMBL/GenBank/DDBJ whole genome shotgun (WGS) entry which is preliminary data.</text>
</comment>
<dbReference type="Gene3D" id="2.30.30.40">
    <property type="entry name" value="SH3 Domains"/>
    <property type="match status" value="1"/>
</dbReference>
<dbReference type="OrthoDB" id="9794382at2"/>
<dbReference type="Gene3D" id="2.40.50.180">
    <property type="entry name" value="CheA-289, Domain 4"/>
    <property type="match status" value="1"/>
</dbReference>
<dbReference type="InterPro" id="IPR036061">
    <property type="entry name" value="CheW-like_dom_sf"/>
</dbReference>
<reference evidence="2 3" key="1">
    <citation type="submission" date="2019-03" db="EMBL/GenBank/DDBJ databases">
        <title>Genomic Encyclopedia of Type Strains, Phase IV (KMG-IV): sequencing the most valuable type-strain genomes for metagenomic binning, comparative biology and taxonomic classification.</title>
        <authorList>
            <person name="Goeker M."/>
        </authorList>
    </citation>
    <scope>NUCLEOTIDE SEQUENCE [LARGE SCALE GENOMIC DNA]</scope>
    <source>
        <strain evidence="2 3">DSM 28697</strain>
    </source>
</reference>
<evidence type="ECO:0000313" key="3">
    <source>
        <dbReference type="Proteomes" id="UP000295632"/>
    </source>
</evidence>
<sequence>MTENVQTQEMKVIVFQLEDESYGVPVNQVKSIERMQAITRVPKAPTFVKGVINMRGVITPIIALRSRFDLEEVPHTDKTRMIIVSVGQMEVGLIVDAANDVIDIPLQAIEPPPSVVGVVERDYLNGVAKLEDRLLILLNLDKVLNESEVNSLKKLDE</sequence>
<accession>A0A4R6U517</accession>
<dbReference type="PROSITE" id="PS50851">
    <property type="entry name" value="CHEW"/>
    <property type="match status" value="1"/>
</dbReference>
<dbReference type="EMBL" id="SNYJ01000007">
    <property type="protein sequence ID" value="TDQ39669.1"/>
    <property type="molecule type" value="Genomic_DNA"/>
</dbReference>
<dbReference type="InterPro" id="IPR039315">
    <property type="entry name" value="CheW"/>
</dbReference>
<proteinExistence type="predicted"/>
<dbReference type="Proteomes" id="UP000295632">
    <property type="component" value="Unassembled WGS sequence"/>
</dbReference>
<dbReference type="GO" id="GO:0006935">
    <property type="term" value="P:chemotaxis"/>
    <property type="evidence" value="ECO:0007669"/>
    <property type="project" value="InterPro"/>
</dbReference>
<dbReference type="PANTHER" id="PTHR22617:SF23">
    <property type="entry name" value="CHEMOTAXIS PROTEIN CHEW"/>
    <property type="match status" value="1"/>
</dbReference>
<protein>
    <submittedName>
        <fullName evidence="2">Purine-binding chemotaxis protein CheW</fullName>
    </submittedName>
</protein>
<evidence type="ECO:0000259" key="1">
    <source>
        <dbReference type="PROSITE" id="PS50851"/>
    </source>
</evidence>
<organism evidence="2 3">
    <name type="scientific">Aureibacillus halotolerans</name>
    <dbReference type="NCBI Taxonomy" id="1508390"/>
    <lineage>
        <taxon>Bacteria</taxon>
        <taxon>Bacillati</taxon>
        <taxon>Bacillota</taxon>
        <taxon>Bacilli</taxon>
        <taxon>Bacillales</taxon>
        <taxon>Bacillaceae</taxon>
        <taxon>Aureibacillus</taxon>
    </lineage>
</organism>
<dbReference type="InterPro" id="IPR002545">
    <property type="entry name" value="CheW-lke_dom"/>
</dbReference>
<name>A0A4R6U517_9BACI</name>
<gene>
    <name evidence="2" type="ORF">EV213_10736</name>
</gene>